<gene>
    <name evidence="2" type="ORF">KDU71_19360</name>
</gene>
<dbReference type="InterPro" id="IPR001763">
    <property type="entry name" value="Rhodanese-like_dom"/>
</dbReference>
<dbReference type="SUPFAM" id="SSF52821">
    <property type="entry name" value="Rhodanese/Cell cycle control phosphatase"/>
    <property type="match status" value="1"/>
</dbReference>
<dbReference type="RefSeq" id="WP_212192763.1">
    <property type="nucleotide sequence ID" value="NZ_JAGTAR010000039.1"/>
</dbReference>
<evidence type="ECO:0000259" key="1">
    <source>
        <dbReference type="PROSITE" id="PS50206"/>
    </source>
</evidence>
<proteinExistence type="predicted"/>
<dbReference type="Proteomes" id="UP000679220">
    <property type="component" value="Unassembled WGS sequence"/>
</dbReference>
<dbReference type="PROSITE" id="PS50206">
    <property type="entry name" value="RHODANESE_3"/>
    <property type="match status" value="1"/>
</dbReference>
<dbReference type="Pfam" id="PF00581">
    <property type="entry name" value="Rhodanese"/>
    <property type="match status" value="1"/>
</dbReference>
<protein>
    <submittedName>
        <fullName evidence="2">Rhodanese-like domain-containing protein</fullName>
    </submittedName>
</protein>
<dbReference type="AlphaFoldDB" id="A0A941F6J0"/>
<dbReference type="CDD" id="cd00158">
    <property type="entry name" value="RHOD"/>
    <property type="match status" value="1"/>
</dbReference>
<reference evidence="2" key="1">
    <citation type="journal article" date="2018" name="Int. J. Syst. Evol. Microbiol.">
        <title>Carboxylicivirga sediminis sp. nov., isolated from coastal sediment.</title>
        <authorList>
            <person name="Wang F.Q."/>
            <person name="Ren L.H."/>
            <person name="Zou R.J."/>
            <person name="Sun Y.Z."/>
            <person name="Liu X.J."/>
            <person name="Jiang F."/>
            <person name="Liu L.J."/>
        </authorList>
    </citation>
    <scope>NUCLEOTIDE SEQUENCE</scope>
    <source>
        <strain evidence="2">JR1</strain>
    </source>
</reference>
<dbReference type="PANTHER" id="PTHR43031:SF1">
    <property type="entry name" value="PYRIDINE NUCLEOTIDE-DISULPHIDE OXIDOREDUCTASE"/>
    <property type="match status" value="1"/>
</dbReference>
<dbReference type="Gene3D" id="3.40.250.10">
    <property type="entry name" value="Rhodanese-like domain"/>
    <property type="match status" value="1"/>
</dbReference>
<dbReference type="PANTHER" id="PTHR43031">
    <property type="entry name" value="FAD-DEPENDENT OXIDOREDUCTASE"/>
    <property type="match status" value="1"/>
</dbReference>
<reference evidence="2" key="2">
    <citation type="submission" date="2021-04" db="EMBL/GenBank/DDBJ databases">
        <authorList>
            <person name="Zhang T."/>
            <person name="Zhang Y."/>
            <person name="Lu D."/>
            <person name="Zuo D."/>
            <person name="Du Z."/>
        </authorList>
    </citation>
    <scope>NUCLEOTIDE SEQUENCE</scope>
    <source>
        <strain evidence="2">JR1</strain>
    </source>
</reference>
<name>A0A941F6J0_9BACT</name>
<dbReference type="InterPro" id="IPR036873">
    <property type="entry name" value="Rhodanese-like_dom_sf"/>
</dbReference>
<evidence type="ECO:0000313" key="2">
    <source>
        <dbReference type="EMBL" id="MBR8537738.1"/>
    </source>
</evidence>
<accession>A0A941F6J0</accession>
<comment type="caution">
    <text evidence="2">The sequence shown here is derived from an EMBL/GenBank/DDBJ whole genome shotgun (WGS) entry which is preliminary data.</text>
</comment>
<organism evidence="2 3">
    <name type="scientific">Carboxylicivirga sediminis</name>
    <dbReference type="NCBI Taxonomy" id="2006564"/>
    <lineage>
        <taxon>Bacteria</taxon>
        <taxon>Pseudomonadati</taxon>
        <taxon>Bacteroidota</taxon>
        <taxon>Bacteroidia</taxon>
        <taxon>Marinilabiliales</taxon>
        <taxon>Marinilabiliaceae</taxon>
        <taxon>Carboxylicivirga</taxon>
    </lineage>
</organism>
<keyword evidence="3" id="KW-1185">Reference proteome</keyword>
<sequence>MGLFDFLFGKRKQEVLEAIERGARIIDVRTPQEFKYGYIDGSVNIPLERLNDSAIKKLKKLNAPLVVCCASGMRSASAKGMLIQNGIAEVYNAGGWHKLDRWLNS</sequence>
<evidence type="ECO:0000313" key="3">
    <source>
        <dbReference type="Proteomes" id="UP000679220"/>
    </source>
</evidence>
<dbReference type="EMBL" id="JAGTAR010000039">
    <property type="protein sequence ID" value="MBR8537738.1"/>
    <property type="molecule type" value="Genomic_DNA"/>
</dbReference>
<dbReference type="InterPro" id="IPR050229">
    <property type="entry name" value="GlpE_sulfurtransferase"/>
</dbReference>
<dbReference type="SMART" id="SM00450">
    <property type="entry name" value="RHOD"/>
    <property type="match status" value="1"/>
</dbReference>
<feature type="domain" description="Rhodanese" evidence="1">
    <location>
        <begin position="19"/>
        <end position="105"/>
    </location>
</feature>